<protein>
    <recommendedName>
        <fullName evidence="3">Tetratricopeptide repeat protein</fullName>
    </recommendedName>
</protein>
<dbReference type="RefSeq" id="WP_367432796.1">
    <property type="nucleotide sequence ID" value="NZ_CP108413.1"/>
</dbReference>
<evidence type="ECO:0000313" key="1">
    <source>
        <dbReference type="EMBL" id="MFH8585850.1"/>
    </source>
</evidence>
<proteinExistence type="predicted"/>
<dbReference type="Gene3D" id="1.25.40.10">
    <property type="entry name" value="Tetratricopeptide repeat domain"/>
    <property type="match status" value="1"/>
</dbReference>
<evidence type="ECO:0008006" key="3">
    <source>
        <dbReference type="Google" id="ProtNLM"/>
    </source>
</evidence>
<dbReference type="SUPFAM" id="SSF48452">
    <property type="entry name" value="TPR-like"/>
    <property type="match status" value="1"/>
</dbReference>
<sequence length="247" mass="26775">MAEESGTRMDPELPVVRLCVEGMRAEADGRADAAHTLFRRAWDIAADDYEACIAAHYLARHQSSPEETLRWNQECLDRADLVGDERVRGFYPSLYVNIGHAYQKLGQLDLAHAYFVRAAECVSEIPEGRYGDWNRFAVAAGLRSTAAGAGTLVSGPEAGTEAAGEGGGEQAGPWAVDGRIGELLARWCARAELPALGLTLPAYLGYLGTDDDRLRLRTALHMVHAARRLPEDEQTALGQVIGSAALR</sequence>
<accession>A0ABW7RHN1</accession>
<dbReference type="EMBL" id="JBIRGH010000008">
    <property type="protein sequence ID" value="MFH8585850.1"/>
    <property type="molecule type" value="Genomic_DNA"/>
</dbReference>
<gene>
    <name evidence="1" type="ORF">ACH4GP_15780</name>
</gene>
<comment type="caution">
    <text evidence="1">The sequence shown here is derived from an EMBL/GenBank/DDBJ whole genome shotgun (WGS) entry which is preliminary data.</text>
</comment>
<name>A0ABW7RHN1_9ACTN</name>
<evidence type="ECO:0000313" key="2">
    <source>
        <dbReference type="Proteomes" id="UP001610990"/>
    </source>
</evidence>
<dbReference type="InterPro" id="IPR011990">
    <property type="entry name" value="TPR-like_helical_dom_sf"/>
</dbReference>
<dbReference type="Proteomes" id="UP001610990">
    <property type="component" value="Unassembled WGS sequence"/>
</dbReference>
<reference evidence="1 2" key="1">
    <citation type="submission" date="2024-10" db="EMBL/GenBank/DDBJ databases">
        <title>The Natural Products Discovery Center: Release of the First 8490 Sequenced Strains for Exploring Actinobacteria Biosynthetic Diversity.</title>
        <authorList>
            <person name="Kalkreuter E."/>
            <person name="Kautsar S.A."/>
            <person name="Yang D."/>
            <person name="Bader C.D."/>
            <person name="Teijaro C.N."/>
            <person name="Fluegel L."/>
            <person name="Davis C.M."/>
            <person name="Simpson J.R."/>
            <person name="Lauterbach L."/>
            <person name="Steele A.D."/>
            <person name="Gui C."/>
            <person name="Meng S."/>
            <person name="Li G."/>
            <person name="Viehrig K."/>
            <person name="Ye F."/>
            <person name="Su P."/>
            <person name="Kiefer A.F."/>
            <person name="Nichols A."/>
            <person name="Cepeda A.J."/>
            <person name="Yan W."/>
            <person name="Fan B."/>
            <person name="Jiang Y."/>
            <person name="Adhikari A."/>
            <person name="Zheng C.-J."/>
            <person name="Schuster L."/>
            <person name="Cowan T.M."/>
            <person name="Smanski M.J."/>
            <person name="Chevrette M.G."/>
            <person name="De Carvalho L.P.S."/>
            <person name="Shen B."/>
        </authorList>
    </citation>
    <scope>NUCLEOTIDE SEQUENCE [LARGE SCALE GENOMIC DNA]</scope>
    <source>
        <strain evidence="1 2">NPDC018013</strain>
    </source>
</reference>
<keyword evidence="2" id="KW-1185">Reference proteome</keyword>
<organism evidence="1 2">
    <name type="scientific">Streptomyces celluloflavus</name>
    <dbReference type="NCBI Taxonomy" id="58344"/>
    <lineage>
        <taxon>Bacteria</taxon>
        <taxon>Bacillati</taxon>
        <taxon>Actinomycetota</taxon>
        <taxon>Actinomycetes</taxon>
        <taxon>Kitasatosporales</taxon>
        <taxon>Streptomycetaceae</taxon>
        <taxon>Streptomyces</taxon>
    </lineage>
</organism>